<dbReference type="InterPro" id="IPR027519">
    <property type="entry name" value="KFase_ver/fungi-typ"/>
</dbReference>
<evidence type="ECO:0000313" key="4">
    <source>
        <dbReference type="EMBL" id="KAF2690979.1"/>
    </source>
</evidence>
<dbReference type="Proteomes" id="UP000799291">
    <property type="component" value="Unassembled WGS sequence"/>
</dbReference>
<evidence type="ECO:0000313" key="5">
    <source>
        <dbReference type="Proteomes" id="UP000799291"/>
    </source>
</evidence>
<dbReference type="GO" id="GO:0034354">
    <property type="term" value="P:'de novo' NAD+ biosynthetic process from L-tryptophan"/>
    <property type="evidence" value="ECO:0007669"/>
    <property type="project" value="UniProtKB-UniRule"/>
</dbReference>
<reference evidence="4" key="1">
    <citation type="journal article" date="2020" name="Stud. Mycol.">
        <title>101 Dothideomycetes genomes: a test case for predicting lifestyles and emergence of pathogens.</title>
        <authorList>
            <person name="Haridas S."/>
            <person name="Albert R."/>
            <person name="Binder M."/>
            <person name="Bloem J."/>
            <person name="Labutti K."/>
            <person name="Salamov A."/>
            <person name="Andreopoulos B."/>
            <person name="Baker S."/>
            <person name="Barry K."/>
            <person name="Bills G."/>
            <person name="Bluhm B."/>
            <person name="Cannon C."/>
            <person name="Castanera R."/>
            <person name="Culley D."/>
            <person name="Daum C."/>
            <person name="Ezra D."/>
            <person name="Gonzalez J."/>
            <person name="Henrissat B."/>
            <person name="Kuo A."/>
            <person name="Liang C."/>
            <person name="Lipzen A."/>
            <person name="Lutzoni F."/>
            <person name="Magnuson J."/>
            <person name="Mondo S."/>
            <person name="Nolan M."/>
            <person name="Ohm R."/>
            <person name="Pangilinan J."/>
            <person name="Park H.-J."/>
            <person name="Ramirez L."/>
            <person name="Alfaro M."/>
            <person name="Sun H."/>
            <person name="Tritt A."/>
            <person name="Yoshinaga Y."/>
            <person name="Zwiers L.-H."/>
            <person name="Turgeon B."/>
            <person name="Goodwin S."/>
            <person name="Spatafora J."/>
            <person name="Crous P."/>
            <person name="Grigoriev I."/>
        </authorList>
    </citation>
    <scope>NUCLEOTIDE SEQUENCE</scope>
    <source>
        <strain evidence="4">CBS 122367</strain>
    </source>
</reference>
<dbReference type="Pfam" id="PF06028">
    <property type="entry name" value="DUF915"/>
    <property type="match status" value="1"/>
</dbReference>
<dbReference type="InterPro" id="IPR029058">
    <property type="entry name" value="AB_hydrolase_fold"/>
</dbReference>
<feature type="active site" description="Nucleophile" evidence="3">
    <location>
        <position position="147"/>
    </location>
</feature>
<dbReference type="InterPro" id="IPR010315">
    <property type="entry name" value="DUF915_hydro-like"/>
</dbReference>
<dbReference type="GO" id="GO:0004061">
    <property type="term" value="F:arylformamidase activity"/>
    <property type="evidence" value="ECO:0007669"/>
    <property type="project" value="UniProtKB-UniRule"/>
</dbReference>
<evidence type="ECO:0000256" key="3">
    <source>
        <dbReference type="HAMAP-Rule" id="MF_03014"/>
    </source>
</evidence>
<comment type="function">
    <text evidence="3">Catalyzes the hydrolysis of N-formyl-L-kynurenine to L-kynurenine, the second step in the kynurenine pathway of tryptophan degradation. Kynurenine may be further oxidized to nicotinic acid, NAD(H) and NADP(H). Required for elimination of toxic metabolites.</text>
</comment>
<comment type="catalytic activity">
    <reaction evidence="3">
        <text>N-formyl-L-kynurenine + H2O = L-kynurenine + formate + H(+)</text>
        <dbReference type="Rhea" id="RHEA:13009"/>
        <dbReference type="ChEBI" id="CHEBI:15377"/>
        <dbReference type="ChEBI" id="CHEBI:15378"/>
        <dbReference type="ChEBI" id="CHEBI:15740"/>
        <dbReference type="ChEBI" id="CHEBI:57959"/>
        <dbReference type="ChEBI" id="CHEBI:58629"/>
        <dbReference type="EC" id="3.5.1.9"/>
    </reaction>
</comment>
<evidence type="ECO:0000256" key="2">
    <source>
        <dbReference type="ARBA" id="ARBA00023079"/>
    </source>
</evidence>
<sequence length="310" mass="34814">MASPSPSSSLHYPLYGDSVPYTTPSTPLQTLDLWLPRPPSQSDPDNTIWVIYIHGGAWRDPTQNSKCVQPMRQHLERWYPADIQRIAGMASINYRLSPYPNHPTLPSMPEDPQRNAKHPDHVQDVYRAIVYLKREYGIKRWMGVGHSCGATLLLQYVVGIGLTQPLPTLPEALVVLEGIYSVPLLLRNHQPPSCPENISRIYHDFIQGAFGDASTYDVVSPVSGLYSEAVWPGAKLLVLGYSAEDELVEAEQREVMLKRLKDEGWEKEGKGDGKRVAVTWDLNGGHDEIWEDGIQIAELISEVVRRLLLS</sequence>
<accession>A0A6G1JLE6</accession>
<organism evidence="4 5">
    <name type="scientific">Lentithecium fluviatile CBS 122367</name>
    <dbReference type="NCBI Taxonomy" id="1168545"/>
    <lineage>
        <taxon>Eukaryota</taxon>
        <taxon>Fungi</taxon>
        <taxon>Dikarya</taxon>
        <taxon>Ascomycota</taxon>
        <taxon>Pezizomycotina</taxon>
        <taxon>Dothideomycetes</taxon>
        <taxon>Pleosporomycetidae</taxon>
        <taxon>Pleosporales</taxon>
        <taxon>Massarineae</taxon>
        <taxon>Lentitheciaceae</taxon>
        <taxon>Lentithecium</taxon>
    </lineage>
</organism>
<dbReference type="Gene3D" id="3.40.50.1820">
    <property type="entry name" value="alpha/beta hydrolase"/>
    <property type="match status" value="1"/>
</dbReference>
<keyword evidence="1 3" id="KW-0378">Hydrolase</keyword>
<name>A0A6G1JLE6_9PLEO</name>
<comment type="pathway">
    <text evidence="3">Amino-acid degradation; L-tryptophan degradation via kynurenine pathway; L-kynurenine from L-tryptophan: step 2/2.</text>
</comment>
<feature type="active site" evidence="3">
    <location>
        <position position="286"/>
    </location>
</feature>
<dbReference type="AlphaFoldDB" id="A0A6G1JLE6"/>
<evidence type="ECO:0000256" key="1">
    <source>
        <dbReference type="ARBA" id="ARBA00022801"/>
    </source>
</evidence>
<dbReference type="PANTHER" id="PTHR48081:SF33">
    <property type="entry name" value="KYNURENINE FORMAMIDASE"/>
    <property type="match status" value="1"/>
</dbReference>
<dbReference type="SUPFAM" id="SSF53474">
    <property type="entry name" value="alpha/beta-Hydrolases"/>
    <property type="match status" value="1"/>
</dbReference>
<dbReference type="EC" id="3.5.1.9" evidence="3"/>
<comment type="domain">
    <text evidence="3">The main chain amide nitrogen atoms of the second glycine and its adjacent residue in the HGGXW motif define the oxyanion hole, and stabilize the oxyanion that forms during the nucleophilic attack by the catalytic serine during substrate cleavage.</text>
</comment>
<dbReference type="UniPathway" id="UPA00333">
    <property type="reaction ID" value="UER00454"/>
</dbReference>
<gene>
    <name evidence="4" type="ORF">K458DRAFT_398920</name>
</gene>
<dbReference type="EMBL" id="MU005570">
    <property type="protein sequence ID" value="KAF2690979.1"/>
    <property type="molecule type" value="Genomic_DNA"/>
</dbReference>
<dbReference type="GO" id="GO:0019441">
    <property type="term" value="P:L-tryptophan catabolic process to kynurenine"/>
    <property type="evidence" value="ECO:0007669"/>
    <property type="project" value="UniProtKB-UniRule"/>
</dbReference>
<keyword evidence="2 3" id="KW-0823">Tryptophan catabolism</keyword>
<protein>
    <recommendedName>
        <fullName evidence="3">Kynurenine formamidase</fullName>
        <shortName evidence="3">KFA</shortName>
        <shortName evidence="3">KFase</shortName>
        <ecNumber evidence="3">3.5.1.9</ecNumber>
    </recommendedName>
    <alternativeName>
        <fullName evidence="3">Arylformamidase</fullName>
    </alternativeName>
    <alternativeName>
        <fullName evidence="3">N-formylkynurenine formamidase</fullName>
        <shortName evidence="3">FKF</shortName>
    </alternativeName>
</protein>
<dbReference type="HAMAP" id="MF_03014">
    <property type="entry name" value="KFase"/>
    <property type="match status" value="1"/>
</dbReference>
<proteinExistence type="inferred from homology"/>
<dbReference type="PANTHER" id="PTHR48081">
    <property type="entry name" value="AB HYDROLASE SUPERFAMILY PROTEIN C4A8.06C"/>
    <property type="match status" value="1"/>
</dbReference>
<comment type="similarity">
    <text evidence="3">Belongs to the kynurenine formamidase family.</text>
</comment>
<feature type="short sequence motif" description="HGGXW" evidence="3">
    <location>
        <begin position="54"/>
        <end position="58"/>
    </location>
</feature>
<comment type="subunit">
    <text evidence="3">Homodimer.</text>
</comment>
<feature type="active site" evidence="3">
    <location>
        <position position="245"/>
    </location>
</feature>
<dbReference type="InterPro" id="IPR050300">
    <property type="entry name" value="GDXG_lipolytic_enzyme"/>
</dbReference>
<keyword evidence="5" id="KW-1185">Reference proteome</keyword>
<dbReference type="OrthoDB" id="420264at2759"/>